<dbReference type="EMBL" id="CP029494">
    <property type="protein sequence ID" value="AWN24023.1"/>
    <property type="molecule type" value="Genomic_DNA"/>
</dbReference>
<accession>A0A2Z3JFS6</accession>
<evidence type="ECO:0000313" key="2">
    <source>
        <dbReference type="Proteomes" id="UP000245368"/>
    </source>
</evidence>
<reference evidence="1 2" key="1">
    <citation type="submission" date="2018-05" db="EMBL/GenBank/DDBJ databases">
        <title>Complete Genome Sequence of Deinococcus sp. strain 17bor-2.</title>
        <authorList>
            <person name="Srinivasan S."/>
        </authorList>
    </citation>
    <scope>NUCLEOTIDE SEQUENCE [LARGE SCALE GENOMIC DNA]</scope>
    <source>
        <strain evidence="1 2">17bor-2</strain>
    </source>
</reference>
<proteinExistence type="predicted"/>
<dbReference type="Proteomes" id="UP000245368">
    <property type="component" value="Chromosome"/>
</dbReference>
<protein>
    <submittedName>
        <fullName evidence="1">Uncharacterized protein</fullName>
    </submittedName>
</protein>
<evidence type="ECO:0000313" key="1">
    <source>
        <dbReference type="EMBL" id="AWN24023.1"/>
    </source>
</evidence>
<name>A0A2Z3JFS6_9DEIO</name>
<dbReference type="KEGG" id="dez:DKM44_12920"/>
<sequence>MTAVNKDTLGKLFVDEHGRFWQHISYAAEPTATLKQVAVEEYRGGVIGSPILEGFREPTREELEGHIRKLEGMVTALSRGTS</sequence>
<keyword evidence="2" id="KW-1185">Reference proteome</keyword>
<dbReference type="AlphaFoldDB" id="A0A2Z3JFS6"/>
<gene>
    <name evidence="1" type="ORF">DKM44_12920</name>
</gene>
<dbReference type="RefSeq" id="WP_109827751.1">
    <property type="nucleotide sequence ID" value="NZ_CP029494.1"/>
</dbReference>
<organism evidence="1 2">
    <name type="scientific">Deinococcus irradiatisoli</name>
    <dbReference type="NCBI Taxonomy" id="2202254"/>
    <lineage>
        <taxon>Bacteria</taxon>
        <taxon>Thermotogati</taxon>
        <taxon>Deinococcota</taxon>
        <taxon>Deinococci</taxon>
        <taxon>Deinococcales</taxon>
        <taxon>Deinococcaceae</taxon>
        <taxon>Deinococcus</taxon>
    </lineage>
</organism>